<name>A0AAP0PST8_9MAGN</name>
<dbReference type="AlphaFoldDB" id="A0AAP0PST8"/>
<accession>A0AAP0PST8</accession>
<protein>
    <submittedName>
        <fullName evidence="2">Uncharacterized protein</fullName>
    </submittedName>
</protein>
<comment type="caution">
    <text evidence="2">The sequence shown here is derived from an EMBL/GenBank/DDBJ whole genome shotgun (WGS) entry which is preliminary data.</text>
</comment>
<keyword evidence="3" id="KW-1185">Reference proteome</keyword>
<evidence type="ECO:0000313" key="3">
    <source>
        <dbReference type="Proteomes" id="UP001420932"/>
    </source>
</evidence>
<dbReference type="PANTHER" id="PTHR11654">
    <property type="entry name" value="OLIGOPEPTIDE TRANSPORTER-RELATED"/>
    <property type="match status" value="1"/>
</dbReference>
<feature type="coiled-coil region" evidence="1">
    <location>
        <begin position="133"/>
        <end position="162"/>
    </location>
</feature>
<dbReference type="SUPFAM" id="SSF51735">
    <property type="entry name" value="NAD(P)-binding Rossmann-fold domains"/>
    <property type="match status" value="1"/>
</dbReference>
<dbReference type="InterPro" id="IPR036259">
    <property type="entry name" value="MFS_trans_sf"/>
</dbReference>
<organism evidence="2 3">
    <name type="scientific">Stephania yunnanensis</name>
    <dbReference type="NCBI Taxonomy" id="152371"/>
    <lineage>
        <taxon>Eukaryota</taxon>
        <taxon>Viridiplantae</taxon>
        <taxon>Streptophyta</taxon>
        <taxon>Embryophyta</taxon>
        <taxon>Tracheophyta</taxon>
        <taxon>Spermatophyta</taxon>
        <taxon>Magnoliopsida</taxon>
        <taxon>Ranunculales</taxon>
        <taxon>Menispermaceae</taxon>
        <taxon>Menispermoideae</taxon>
        <taxon>Cissampelideae</taxon>
        <taxon>Stephania</taxon>
    </lineage>
</organism>
<dbReference type="Gene3D" id="1.20.1250.20">
    <property type="entry name" value="MFS general substrate transporter like domains"/>
    <property type="match status" value="1"/>
</dbReference>
<evidence type="ECO:0000256" key="1">
    <source>
        <dbReference type="SAM" id="Coils"/>
    </source>
</evidence>
<dbReference type="EMBL" id="JBBNAF010000004">
    <property type="protein sequence ID" value="KAK9151676.1"/>
    <property type="molecule type" value="Genomic_DNA"/>
</dbReference>
<evidence type="ECO:0000313" key="2">
    <source>
        <dbReference type="EMBL" id="KAK9151676.1"/>
    </source>
</evidence>
<sequence>MANGGHHKTVLITSVGRGLDRALAIEMARRGHTVFGFSRDFYDLESLGLILYSDLDHRHILFHLDVRDDEVVSLFVHNAIGLVGVSDIIGQRSSNLISISLILRVFTPILLGKDFEQSKSTKNAQNVDYGKDVERLKSNKEIKELNLRNAELQHKLRDKNQNVYDVAVNEVAERLDFFAIAVNMAPYLILEMHESYQTPQRMSWTTWIGASYILTPLGAFFADAYLGRFKTIVSFSCIYAVMNRVADEHLLLLLIRSTIKLVASHRTMLINATNNLHCYNK</sequence>
<keyword evidence="1" id="KW-0175">Coiled coil</keyword>
<gene>
    <name evidence="2" type="ORF">Syun_009985</name>
</gene>
<dbReference type="Gene3D" id="3.40.50.720">
    <property type="entry name" value="NAD(P)-binding Rossmann-like Domain"/>
    <property type="match status" value="1"/>
</dbReference>
<reference evidence="2 3" key="1">
    <citation type="submission" date="2024-01" db="EMBL/GenBank/DDBJ databases">
        <title>Genome assemblies of Stephania.</title>
        <authorList>
            <person name="Yang L."/>
        </authorList>
    </citation>
    <scope>NUCLEOTIDE SEQUENCE [LARGE SCALE GENOMIC DNA]</scope>
    <source>
        <strain evidence="2">YNDBR</strain>
        <tissue evidence="2">Leaf</tissue>
    </source>
</reference>
<dbReference type="Proteomes" id="UP001420932">
    <property type="component" value="Unassembled WGS sequence"/>
</dbReference>
<proteinExistence type="predicted"/>
<dbReference type="InterPro" id="IPR036291">
    <property type="entry name" value="NAD(P)-bd_dom_sf"/>
</dbReference>